<dbReference type="GO" id="GO:0001952">
    <property type="term" value="P:regulation of cell-matrix adhesion"/>
    <property type="evidence" value="ECO:0007669"/>
    <property type="project" value="Ensembl"/>
</dbReference>
<reference evidence="7" key="2">
    <citation type="submission" date="2025-08" db="UniProtKB">
        <authorList>
            <consortium name="Ensembl"/>
        </authorList>
    </citation>
    <scope>IDENTIFICATION</scope>
</reference>
<evidence type="ECO:0000256" key="2">
    <source>
        <dbReference type="ARBA" id="ARBA00011982"/>
    </source>
</evidence>
<evidence type="ECO:0000256" key="5">
    <source>
        <dbReference type="ARBA" id="ARBA00023027"/>
    </source>
</evidence>
<keyword evidence="8" id="KW-1185">Reference proteome</keyword>
<evidence type="ECO:0000313" key="8">
    <source>
        <dbReference type="Proteomes" id="UP000001645"/>
    </source>
</evidence>
<evidence type="ECO:0000256" key="1">
    <source>
        <dbReference type="ARBA" id="ARBA00005406"/>
    </source>
</evidence>
<dbReference type="GeneTree" id="ENSGT00390000017291"/>
<dbReference type="GO" id="GO:0016849">
    <property type="term" value="F:phosphorus-oxygen lyase activity"/>
    <property type="evidence" value="ECO:0007669"/>
    <property type="project" value="TreeGrafter"/>
</dbReference>
<dbReference type="GO" id="GO:0090022">
    <property type="term" value="P:regulation of neutrophil chemotaxis"/>
    <property type="evidence" value="ECO:0007669"/>
    <property type="project" value="Ensembl"/>
</dbReference>
<evidence type="ECO:0000256" key="6">
    <source>
        <dbReference type="ARBA" id="ARBA00023157"/>
    </source>
</evidence>
<dbReference type="InterPro" id="IPR003193">
    <property type="entry name" value="ADP-ribosyl_cyclase"/>
</dbReference>
<dbReference type="GO" id="GO:0061809">
    <property type="term" value="F:NAD+ nucleosidase activity, cyclic ADP-ribose generating"/>
    <property type="evidence" value="ECO:0007669"/>
    <property type="project" value="UniProtKB-EC"/>
</dbReference>
<reference evidence="7" key="3">
    <citation type="submission" date="2025-09" db="UniProtKB">
        <authorList>
            <consortium name="Ensembl"/>
        </authorList>
    </citation>
    <scope>IDENTIFICATION</scope>
</reference>
<dbReference type="PANTHER" id="PTHR10912:SF4">
    <property type="entry name" value="ADP-RIBOSYL CYCLASE_CYCLIC ADP-RIBOSE HYDROLASE 2"/>
    <property type="match status" value="1"/>
</dbReference>
<comment type="similarity">
    <text evidence="1">Belongs to the ADP-ribosyl cyclase family.</text>
</comment>
<keyword evidence="4" id="KW-0378">Hydrolase</keyword>
<dbReference type="InParanoid" id="A0A803XQH4"/>
<evidence type="ECO:0000313" key="7">
    <source>
        <dbReference type="Ensembl" id="ENSMGAP00000021770.1"/>
    </source>
</evidence>
<dbReference type="GO" id="GO:0050727">
    <property type="term" value="P:regulation of inflammatory response"/>
    <property type="evidence" value="ECO:0007669"/>
    <property type="project" value="Ensembl"/>
</dbReference>
<dbReference type="GO" id="GO:0030890">
    <property type="term" value="P:positive regulation of B cell proliferation"/>
    <property type="evidence" value="ECO:0007669"/>
    <property type="project" value="TreeGrafter"/>
</dbReference>
<accession>A0A803XQH4</accession>
<protein>
    <recommendedName>
        <fullName evidence="2">ADP-ribosyl cyclase/cyclic ADP-ribose hydrolase</fullName>
        <ecNumber evidence="2">3.2.2.6</ecNumber>
    </recommendedName>
</protein>
<sequence>MNNFSEVQGRKWKGEGTTQNLESISIGRCYDYIRVVNPAVGEKNCSELWEAFINAFINKDPCNILPQDFELFFKLSLHPIPADKSLFWENNQLLVNSFSDRARRYMTLGDTLFGFFGDFLNWCGKENSTGLDYESCPTAAECENNAVDAFWRMASMTYAQHSSGVVHVLLNGSAEGGAYPVRGFFADYEIPYLQRDKISQIVIWVVDDIEGPNIDSCGYNTVQILEDRLKALGYDVTCTDNYEPVMFLLCLDNPDHSKCTLSSFPVLCSHRSLPSGTSITSSSFRINFAIYKTLRLHSIPLYQLCFLDHHSGREACWILCSKMFNFEKWFAVRSTATSSDF</sequence>
<dbReference type="Bgee" id="ENSMGAG00000012635">
    <property type="expression patterns" value="Expressed in duodenum and 15 other cell types or tissues"/>
</dbReference>
<keyword evidence="5" id="KW-0520">NAD</keyword>
<organism evidence="7 8">
    <name type="scientific">Meleagris gallopavo</name>
    <name type="common">Wild turkey</name>
    <dbReference type="NCBI Taxonomy" id="9103"/>
    <lineage>
        <taxon>Eukaryota</taxon>
        <taxon>Metazoa</taxon>
        <taxon>Chordata</taxon>
        <taxon>Craniata</taxon>
        <taxon>Vertebrata</taxon>
        <taxon>Euteleostomi</taxon>
        <taxon>Archelosauria</taxon>
        <taxon>Archosauria</taxon>
        <taxon>Dinosauria</taxon>
        <taxon>Saurischia</taxon>
        <taxon>Theropoda</taxon>
        <taxon>Coelurosauria</taxon>
        <taxon>Aves</taxon>
        <taxon>Neognathae</taxon>
        <taxon>Galloanserae</taxon>
        <taxon>Galliformes</taxon>
        <taxon>Phasianidae</taxon>
        <taxon>Meleagridinae</taxon>
        <taxon>Meleagris</taxon>
    </lineage>
</organism>
<evidence type="ECO:0000256" key="3">
    <source>
        <dbReference type="ARBA" id="ARBA00022679"/>
    </source>
</evidence>
<dbReference type="EC" id="3.2.2.6" evidence="2"/>
<dbReference type="Gene3D" id="3.40.50.720">
    <property type="entry name" value="NAD(P)-binding Rossmann-like Domain"/>
    <property type="match status" value="1"/>
</dbReference>
<dbReference type="GO" id="GO:0032956">
    <property type="term" value="P:regulation of actin cytoskeleton organization"/>
    <property type="evidence" value="ECO:0007669"/>
    <property type="project" value="Ensembl"/>
</dbReference>
<dbReference type="GO" id="GO:0001931">
    <property type="term" value="C:uropod"/>
    <property type="evidence" value="ECO:0007669"/>
    <property type="project" value="Ensembl"/>
</dbReference>
<dbReference type="Ensembl" id="ENSMGAT00000022826.1">
    <property type="protein sequence ID" value="ENSMGAP00000021770.1"/>
    <property type="gene ID" value="ENSMGAG00000012635.2"/>
</dbReference>
<dbReference type="Pfam" id="PF02267">
    <property type="entry name" value="Rib_hydrolayse"/>
    <property type="match status" value="1"/>
</dbReference>
<dbReference type="GO" id="GO:0005886">
    <property type="term" value="C:plasma membrane"/>
    <property type="evidence" value="ECO:0007669"/>
    <property type="project" value="Ensembl"/>
</dbReference>
<reference evidence="7 8" key="1">
    <citation type="journal article" date="2010" name="PLoS Biol.">
        <title>Multi-platform next-generation sequencing of the domestic turkey (Meleagris gallopavo): genome assembly and analysis.</title>
        <authorList>
            <person name="Dalloul R.A."/>
            <person name="Long J.A."/>
            <person name="Zimin A.V."/>
            <person name="Aslam L."/>
            <person name="Beal K."/>
            <person name="Blomberg L.A."/>
            <person name="Bouffard P."/>
            <person name="Burt D.W."/>
            <person name="Crasta O."/>
            <person name="Crooijmans R.P."/>
            <person name="Cooper K."/>
            <person name="Coulombe R.A."/>
            <person name="De S."/>
            <person name="Delany M.E."/>
            <person name="Dodgson J.B."/>
            <person name="Dong J.J."/>
            <person name="Evans C."/>
            <person name="Frederickson K.M."/>
            <person name="Flicek P."/>
            <person name="Florea L."/>
            <person name="Folkerts O."/>
            <person name="Groenen M.A."/>
            <person name="Harkins T.T."/>
            <person name="Herrero J."/>
            <person name="Hoffmann S."/>
            <person name="Megens H.J."/>
            <person name="Jiang A."/>
            <person name="de Jong P."/>
            <person name="Kaiser P."/>
            <person name="Kim H."/>
            <person name="Kim K.W."/>
            <person name="Kim S."/>
            <person name="Langenberger D."/>
            <person name="Lee M.K."/>
            <person name="Lee T."/>
            <person name="Mane S."/>
            <person name="Marcais G."/>
            <person name="Marz M."/>
            <person name="McElroy A.P."/>
            <person name="Modise T."/>
            <person name="Nefedov M."/>
            <person name="Notredame C."/>
            <person name="Paton I.R."/>
            <person name="Payne W.S."/>
            <person name="Pertea G."/>
            <person name="Prickett D."/>
            <person name="Puiu D."/>
            <person name="Qioa D."/>
            <person name="Raineri E."/>
            <person name="Ruffier M."/>
            <person name="Salzberg S.L."/>
            <person name="Schatz M.C."/>
            <person name="Scheuring C."/>
            <person name="Schmidt C.J."/>
            <person name="Schroeder S."/>
            <person name="Searle S.M."/>
            <person name="Smith E.J."/>
            <person name="Smith J."/>
            <person name="Sonstegard T.S."/>
            <person name="Stadler P.F."/>
            <person name="Tafer H."/>
            <person name="Tu Z.J."/>
            <person name="Van Tassell C.P."/>
            <person name="Vilella A.J."/>
            <person name="Williams K.P."/>
            <person name="Yorke J.A."/>
            <person name="Zhang L."/>
            <person name="Zhang H.B."/>
            <person name="Zhang X."/>
            <person name="Zhang Y."/>
            <person name="Reed K.M."/>
        </authorList>
    </citation>
    <scope>NUCLEOTIDE SEQUENCE [LARGE SCALE GENOMIC DNA]</scope>
</reference>
<dbReference type="Gene3D" id="1.20.82.10">
    <property type="entry name" value="ADP Ribosyl Cyclase, Chain A, domain 1"/>
    <property type="match status" value="1"/>
</dbReference>
<dbReference type="OrthoDB" id="9944984at2759"/>
<gene>
    <name evidence="7" type="primary">BST1</name>
</gene>
<proteinExistence type="inferred from homology"/>
<dbReference type="GO" id="GO:0016740">
    <property type="term" value="F:transferase activity"/>
    <property type="evidence" value="ECO:0007669"/>
    <property type="project" value="UniProtKB-KW"/>
</dbReference>
<dbReference type="SUPFAM" id="SSF52309">
    <property type="entry name" value="N-(deoxy)ribosyltransferase-like"/>
    <property type="match status" value="1"/>
</dbReference>
<keyword evidence="6" id="KW-1015">Disulfide bond</keyword>
<dbReference type="CDD" id="cd04759">
    <property type="entry name" value="Rib_hydrolase"/>
    <property type="match status" value="1"/>
</dbReference>
<dbReference type="PANTHER" id="PTHR10912">
    <property type="entry name" value="ADP-RIBOSYL CYCLASE"/>
    <property type="match status" value="1"/>
</dbReference>
<evidence type="ECO:0000256" key="4">
    <source>
        <dbReference type="ARBA" id="ARBA00022801"/>
    </source>
</evidence>
<dbReference type="AlphaFoldDB" id="A0A803XQH4"/>
<dbReference type="GO" id="GO:0050848">
    <property type="term" value="P:regulation of calcium-mediated signaling"/>
    <property type="evidence" value="ECO:0007669"/>
    <property type="project" value="Ensembl"/>
</dbReference>
<keyword evidence="3" id="KW-0808">Transferase</keyword>
<dbReference type="Proteomes" id="UP000001645">
    <property type="component" value="Chromosome 4"/>
</dbReference>
<name>A0A803XQH4_MELGA</name>